<gene>
    <name evidence="1" type="ORF">LZZ85_05730</name>
</gene>
<accession>A0ABS9KN75</accession>
<comment type="caution">
    <text evidence="1">The sequence shown here is derived from an EMBL/GenBank/DDBJ whole genome shotgun (WGS) entry which is preliminary data.</text>
</comment>
<sequence>MAILFIKLKMRIDLLNVLLRLYSYSRQIVSGELLFREAEVLFLMTGSL</sequence>
<protein>
    <recommendedName>
        <fullName evidence="3">Cyclic nucleotide-binding domain-containing protein</fullName>
    </recommendedName>
</protein>
<evidence type="ECO:0008006" key="3">
    <source>
        <dbReference type="Google" id="ProtNLM"/>
    </source>
</evidence>
<evidence type="ECO:0000313" key="1">
    <source>
        <dbReference type="EMBL" id="MCG2613768.1"/>
    </source>
</evidence>
<dbReference type="EMBL" id="JAKLTR010000003">
    <property type="protein sequence ID" value="MCG2613768.1"/>
    <property type="molecule type" value="Genomic_DNA"/>
</dbReference>
<keyword evidence="2" id="KW-1185">Reference proteome</keyword>
<dbReference type="Proteomes" id="UP001165367">
    <property type="component" value="Unassembled WGS sequence"/>
</dbReference>
<evidence type="ECO:0000313" key="2">
    <source>
        <dbReference type="Proteomes" id="UP001165367"/>
    </source>
</evidence>
<reference evidence="1" key="1">
    <citation type="submission" date="2022-01" db="EMBL/GenBank/DDBJ databases">
        <authorList>
            <person name="Jo J.-H."/>
            <person name="Im W.-T."/>
        </authorList>
    </citation>
    <scope>NUCLEOTIDE SEQUENCE</scope>
    <source>
        <strain evidence="1">NA20</strain>
    </source>
</reference>
<organism evidence="1 2">
    <name type="scientific">Terrimonas ginsenosidimutans</name>
    <dbReference type="NCBI Taxonomy" id="2908004"/>
    <lineage>
        <taxon>Bacteria</taxon>
        <taxon>Pseudomonadati</taxon>
        <taxon>Bacteroidota</taxon>
        <taxon>Chitinophagia</taxon>
        <taxon>Chitinophagales</taxon>
        <taxon>Chitinophagaceae</taxon>
        <taxon>Terrimonas</taxon>
    </lineage>
</organism>
<name>A0ABS9KN75_9BACT</name>
<proteinExistence type="predicted"/>
<dbReference type="RefSeq" id="WP_237869503.1">
    <property type="nucleotide sequence ID" value="NZ_JAKLTR010000003.1"/>
</dbReference>